<dbReference type="PANTHER" id="PTHR20952">
    <property type="entry name" value="ADP-RIBOSYLATION-LIKE FACTOR 6-INTERACTING PROTEIN"/>
    <property type="match status" value="1"/>
</dbReference>
<keyword evidence="5" id="KW-0129">CBS domain</keyword>
<evidence type="ECO:0000259" key="8">
    <source>
        <dbReference type="PROSITE" id="PS51371"/>
    </source>
</evidence>
<feature type="region of interest" description="Disordered" evidence="6">
    <location>
        <begin position="567"/>
        <end position="592"/>
    </location>
</feature>
<evidence type="ECO:0000256" key="5">
    <source>
        <dbReference type="PROSITE-ProRule" id="PRU00703"/>
    </source>
</evidence>
<comment type="subcellular location">
    <subcellularLocation>
        <location evidence="1">Membrane</location>
        <topology evidence="1">Multi-pass membrane protein</topology>
    </subcellularLocation>
</comment>
<feature type="transmembrane region" description="Helical" evidence="7">
    <location>
        <begin position="497"/>
        <end position="515"/>
    </location>
</feature>
<accession>A0A5A9PLC0</accession>
<dbReference type="InterPro" id="IPR000644">
    <property type="entry name" value="CBS_dom"/>
</dbReference>
<comment type="caution">
    <text evidence="9">The sequence shown here is derived from an EMBL/GenBank/DDBJ whole genome shotgun (WGS) entry which is preliminary data.</text>
</comment>
<name>A0A5A9PLC0_9TELE</name>
<keyword evidence="4 7" id="KW-0472">Membrane</keyword>
<dbReference type="PANTHER" id="PTHR20952:SF4">
    <property type="entry name" value="RETICULOPHAGY REGULATOR 2"/>
    <property type="match status" value="1"/>
</dbReference>
<feature type="compositionally biased region" description="Low complexity" evidence="6">
    <location>
        <begin position="802"/>
        <end position="813"/>
    </location>
</feature>
<protein>
    <submittedName>
        <fullName evidence="9">5'-AMP-activated protein kinase subunit gamma-1</fullName>
    </submittedName>
</protein>
<dbReference type="InterPro" id="IPR057282">
    <property type="entry name" value="RETREG1-3-like_RHD"/>
</dbReference>
<dbReference type="GO" id="GO:0016301">
    <property type="term" value="F:kinase activity"/>
    <property type="evidence" value="ECO:0007669"/>
    <property type="project" value="UniProtKB-KW"/>
</dbReference>
<feature type="region of interest" description="Disordered" evidence="6">
    <location>
        <begin position="782"/>
        <end position="886"/>
    </location>
</feature>
<sequence>MDRTQEDCHENHIMNITAQNAGLLLPADPDPNEKAYMTFMKKHCCYDAIPTSCKLVIFDTSLQVKKAFFALVANGLRAAPLWDNKLQRFVGMLTITDFINILHRYYRSPMVQIYELEEHKIETWRDVYLQYQDQCLISISPDASLFDAVYSLLKHKIHRLPVIDPDSGNVLHILTHKRILKFLYLFGASIPQPRFLHMKMKDAGIGTFTDIATVPHTATVYDALSVFVDRRVSALPVVDENGKVVALYSRFDVINLAAQKTYNNLSMGMLEAVRRRHCFVEGVIKCYPDETLETVIDRIVKAEVSVHRLVLVDRNDVVRGIISLSDLLQAIVLSPAVKMASSEEEGLEAWFPAPVGGEDEPELRRLRERLRGWLSQYEPALISAQRLLVWERPLHSSIAALMLNTAFWLLSSTSLRPLFLLGVSLIGLTLLERWKDKLPEISVFHSEVAVVKREVISDQPHLLSVDELSHHLAESYLTFTLYIQETLQYKRQNHGKFCIMMCSGCFLLAAVGHYIPGIMISYIILLSVLLWPLVVYHELIQKMYTGLEPILMKLDYSMKGDTQRRKYDKRKLKKEQEEGDEPRAETESESEEELSCFATTVDVKTTALAMAITDSELSDEEASILESGGFSVSRATTPQLTDVSEADLDQQSVHSEPEEAFTRDLAEFPSVDELPSIEPGLFHFSLRVLGSIQTRASGSDLQEEPLSPASLLIQHLASPLHFVNTHFNGNVQATGSEQSIVVTEQVPTPSRSLEALSEEIVTTAISTVVQNTLSALLRSTEASEGSSLGSFLPTETPPCPMETPLESASAQEAIAEEEDDVDTTDASTEEQPDVTLVPAEEEDFELLDQSELEQMDEGLGFDGQEEGGVSPDTPPSNQQPAEQQDS</sequence>
<dbReference type="InterPro" id="IPR046342">
    <property type="entry name" value="CBS_dom_sf"/>
</dbReference>
<evidence type="ECO:0000256" key="4">
    <source>
        <dbReference type="ARBA" id="ARBA00023136"/>
    </source>
</evidence>
<dbReference type="EMBL" id="SOYY01000004">
    <property type="protein sequence ID" value="KAA0722618.1"/>
    <property type="molecule type" value="Genomic_DNA"/>
</dbReference>
<feature type="domain" description="CBS" evidence="8">
    <location>
        <begin position="50"/>
        <end position="110"/>
    </location>
</feature>
<dbReference type="SUPFAM" id="SSF54631">
    <property type="entry name" value="CBS-domain pair"/>
    <property type="match status" value="2"/>
</dbReference>
<keyword evidence="9" id="KW-0808">Transferase</keyword>
<dbReference type="GO" id="GO:0016020">
    <property type="term" value="C:membrane"/>
    <property type="evidence" value="ECO:0007669"/>
    <property type="project" value="UniProtKB-SubCell"/>
</dbReference>
<keyword evidence="3 7" id="KW-1133">Transmembrane helix</keyword>
<feature type="compositionally biased region" description="Acidic residues" evidence="6">
    <location>
        <begin position="814"/>
        <end position="832"/>
    </location>
</feature>
<keyword evidence="2 7" id="KW-0812">Transmembrane</keyword>
<feature type="domain" description="CBS" evidence="8">
    <location>
        <begin position="207"/>
        <end position="267"/>
    </location>
</feature>
<gene>
    <name evidence="9" type="ORF">E1301_Tti011993</name>
</gene>
<evidence type="ECO:0000256" key="2">
    <source>
        <dbReference type="ARBA" id="ARBA00022692"/>
    </source>
</evidence>
<dbReference type="InterPro" id="IPR052114">
    <property type="entry name" value="ER_autophagy_membrane_reg"/>
</dbReference>
<keyword evidence="9" id="KW-0418">Kinase</keyword>
<evidence type="ECO:0000256" key="6">
    <source>
        <dbReference type="SAM" id="MobiDB-lite"/>
    </source>
</evidence>
<evidence type="ECO:0000256" key="1">
    <source>
        <dbReference type="ARBA" id="ARBA00004141"/>
    </source>
</evidence>
<dbReference type="FunFam" id="3.10.580.10:FF:000004">
    <property type="entry name" value="Protein kinase AMP-activated non-catalytic subunit gamma 2"/>
    <property type="match status" value="1"/>
</dbReference>
<dbReference type="SMART" id="SM00116">
    <property type="entry name" value="CBS"/>
    <property type="match status" value="4"/>
</dbReference>
<dbReference type="CDD" id="cd04641">
    <property type="entry name" value="CBS_euAMPK_gamma-like_repeat2"/>
    <property type="match status" value="1"/>
</dbReference>
<proteinExistence type="predicted"/>
<feature type="transmembrane region" description="Helical" evidence="7">
    <location>
        <begin position="406"/>
        <end position="431"/>
    </location>
</feature>
<keyword evidence="10" id="KW-1185">Reference proteome</keyword>
<feature type="compositionally biased region" description="Polar residues" evidence="6">
    <location>
        <begin position="875"/>
        <end position="886"/>
    </location>
</feature>
<dbReference type="Gene3D" id="3.10.580.10">
    <property type="entry name" value="CBS-domain"/>
    <property type="match status" value="2"/>
</dbReference>
<feature type="domain" description="CBS" evidence="8">
    <location>
        <begin position="279"/>
        <end position="339"/>
    </location>
</feature>
<dbReference type="CDD" id="cd04618">
    <property type="entry name" value="CBS_euAMPK_gamma-like_repeat1"/>
    <property type="match status" value="1"/>
</dbReference>
<evidence type="ECO:0000313" key="9">
    <source>
        <dbReference type="EMBL" id="KAA0722618.1"/>
    </source>
</evidence>
<dbReference type="GO" id="GO:0005783">
    <property type="term" value="C:endoplasmic reticulum"/>
    <property type="evidence" value="ECO:0007669"/>
    <property type="project" value="UniProtKB-ARBA"/>
</dbReference>
<evidence type="ECO:0000256" key="7">
    <source>
        <dbReference type="SAM" id="Phobius"/>
    </source>
</evidence>
<dbReference type="Pfam" id="PF24456">
    <property type="entry name" value="RHD_RETREG1-3"/>
    <property type="match status" value="1"/>
</dbReference>
<feature type="domain" description="CBS" evidence="8">
    <location>
        <begin position="132"/>
        <end position="190"/>
    </location>
</feature>
<feature type="compositionally biased region" description="Acidic residues" evidence="6">
    <location>
        <begin position="839"/>
        <end position="856"/>
    </location>
</feature>
<organism evidence="9 10">
    <name type="scientific">Triplophysa tibetana</name>
    <dbReference type="NCBI Taxonomy" id="1572043"/>
    <lineage>
        <taxon>Eukaryota</taxon>
        <taxon>Metazoa</taxon>
        <taxon>Chordata</taxon>
        <taxon>Craniata</taxon>
        <taxon>Vertebrata</taxon>
        <taxon>Euteleostomi</taxon>
        <taxon>Actinopterygii</taxon>
        <taxon>Neopterygii</taxon>
        <taxon>Teleostei</taxon>
        <taxon>Ostariophysi</taxon>
        <taxon>Cypriniformes</taxon>
        <taxon>Nemacheilidae</taxon>
        <taxon>Triplophysa</taxon>
    </lineage>
</organism>
<evidence type="ECO:0000256" key="3">
    <source>
        <dbReference type="ARBA" id="ARBA00022989"/>
    </source>
</evidence>
<reference evidence="9 10" key="1">
    <citation type="journal article" date="2019" name="Mol. Ecol. Resour.">
        <title>Chromosome-level genome assembly of Triplophysa tibetana, a fish adapted to the harsh high-altitude environment of the Tibetan Plateau.</title>
        <authorList>
            <person name="Yang X."/>
            <person name="Liu H."/>
            <person name="Ma Z."/>
            <person name="Zou Y."/>
            <person name="Zou M."/>
            <person name="Mao Y."/>
            <person name="Li X."/>
            <person name="Wang H."/>
            <person name="Chen T."/>
            <person name="Wang W."/>
            <person name="Yang R."/>
        </authorList>
    </citation>
    <scope>NUCLEOTIDE SEQUENCE [LARGE SCALE GENOMIC DNA]</scope>
    <source>
        <strain evidence="9">TTIB1903HZAU</strain>
        <tissue evidence="9">Muscle</tissue>
    </source>
</reference>
<dbReference type="Pfam" id="PF00571">
    <property type="entry name" value="CBS"/>
    <property type="match status" value="3"/>
</dbReference>
<dbReference type="Proteomes" id="UP000324632">
    <property type="component" value="Chromosome 4"/>
</dbReference>
<dbReference type="PROSITE" id="PS51371">
    <property type="entry name" value="CBS"/>
    <property type="match status" value="4"/>
</dbReference>
<dbReference type="AlphaFoldDB" id="A0A5A9PLC0"/>
<evidence type="ECO:0000313" key="10">
    <source>
        <dbReference type="Proteomes" id="UP000324632"/>
    </source>
</evidence>